<comment type="similarity">
    <text evidence="2 6">Belongs to the universal ribosomal protein uL10 family.</text>
</comment>
<keyword evidence="6" id="KW-0694">RNA-binding</keyword>
<evidence type="ECO:0000256" key="6">
    <source>
        <dbReference type="HAMAP-Rule" id="MF_00362"/>
    </source>
</evidence>
<dbReference type="AlphaFoldDB" id="A0A7W8MB27"/>
<evidence type="ECO:0000313" key="8">
    <source>
        <dbReference type="Proteomes" id="UP000532440"/>
    </source>
</evidence>
<dbReference type="Gene3D" id="6.10.250.290">
    <property type="match status" value="1"/>
</dbReference>
<name>A0A7W8MB27_9BURK</name>
<dbReference type="GO" id="GO:0006412">
    <property type="term" value="P:translation"/>
    <property type="evidence" value="ECO:0007669"/>
    <property type="project" value="UniProtKB-UniRule"/>
</dbReference>
<evidence type="ECO:0000256" key="4">
    <source>
        <dbReference type="ARBA" id="ARBA00023274"/>
    </source>
</evidence>
<dbReference type="InterPro" id="IPR047865">
    <property type="entry name" value="Ribosomal_uL10_bac_type"/>
</dbReference>
<reference evidence="7 8" key="1">
    <citation type="submission" date="2020-08" db="EMBL/GenBank/DDBJ databases">
        <title>Genomic Encyclopedia of Type Strains, Phase IV (KMG-IV): sequencing the most valuable type-strain genomes for metagenomic binning, comparative biology and taxonomic classification.</title>
        <authorList>
            <person name="Goeker M."/>
        </authorList>
    </citation>
    <scope>NUCLEOTIDE SEQUENCE [LARGE SCALE GENOMIC DNA]</scope>
    <source>
        <strain evidence="7 8">DSM 29781</strain>
    </source>
</reference>
<dbReference type="Gene3D" id="3.30.70.1730">
    <property type="match status" value="1"/>
</dbReference>
<dbReference type="EMBL" id="JACHGB010000012">
    <property type="protein sequence ID" value="MBB5273940.1"/>
    <property type="molecule type" value="Genomic_DNA"/>
</dbReference>
<dbReference type="InterPro" id="IPR043141">
    <property type="entry name" value="Ribosomal_uL10-like_sf"/>
</dbReference>
<comment type="caution">
    <text evidence="7">The sequence shown here is derived from an EMBL/GenBank/DDBJ whole genome shotgun (WGS) entry which is preliminary data.</text>
</comment>
<evidence type="ECO:0000256" key="5">
    <source>
        <dbReference type="ARBA" id="ARBA00035202"/>
    </source>
</evidence>
<comment type="subunit">
    <text evidence="6">Part of the ribosomal stalk of the 50S ribosomal subunit. The N-terminus interacts with L11 and the large rRNA to form the base of the stalk. The C-terminus forms an elongated spine to which L12 dimers bind in a sequential fashion forming a multimeric L10(L12)X complex.</text>
</comment>
<dbReference type="Proteomes" id="UP000532440">
    <property type="component" value="Unassembled WGS sequence"/>
</dbReference>
<dbReference type="GO" id="GO:0070180">
    <property type="term" value="F:large ribosomal subunit rRNA binding"/>
    <property type="evidence" value="ECO:0007669"/>
    <property type="project" value="UniProtKB-UniRule"/>
</dbReference>
<evidence type="ECO:0000256" key="3">
    <source>
        <dbReference type="ARBA" id="ARBA00022980"/>
    </source>
</evidence>
<keyword evidence="8" id="KW-1185">Reference proteome</keyword>
<keyword evidence="6" id="KW-0699">rRNA-binding</keyword>
<organism evidence="7 8">
    <name type="scientific">Quisquiliibacterium transsilvanicum</name>
    <dbReference type="NCBI Taxonomy" id="1549638"/>
    <lineage>
        <taxon>Bacteria</taxon>
        <taxon>Pseudomonadati</taxon>
        <taxon>Pseudomonadota</taxon>
        <taxon>Betaproteobacteria</taxon>
        <taxon>Burkholderiales</taxon>
        <taxon>Burkholderiaceae</taxon>
        <taxon>Quisquiliibacterium</taxon>
    </lineage>
</organism>
<evidence type="ECO:0000256" key="1">
    <source>
        <dbReference type="ARBA" id="ARBA00002633"/>
    </source>
</evidence>
<dbReference type="CDD" id="cd05797">
    <property type="entry name" value="Ribosomal_L10"/>
    <property type="match status" value="1"/>
</dbReference>
<dbReference type="InterPro" id="IPR022973">
    <property type="entry name" value="Ribosomal_uL10_bac"/>
</dbReference>
<keyword evidence="3 6" id="KW-0689">Ribosomal protein</keyword>
<dbReference type="GO" id="GO:1990904">
    <property type="term" value="C:ribonucleoprotein complex"/>
    <property type="evidence" value="ECO:0007669"/>
    <property type="project" value="UniProtKB-KW"/>
</dbReference>
<dbReference type="InterPro" id="IPR001790">
    <property type="entry name" value="Ribosomal_uL10"/>
</dbReference>
<sequence>MGLNRSEKAVVVEEIGAKIADAQSIILAEYRGLEVDAITVLRRKARESGVSLRVLKNTLARRAVAGTPFEGLADQMVGPLLYGISTDPVAAARVLNDFAKGNQKLVLKAGAMRGSLLDADAVKALATMPSRDELLAKLLGTMQAPIGQFVRTLNEVPGRFVRTLAALEKQKAETA</sequence>
<proteinExistence type="inferred from homology"/>
<dbReference type="SUPFAM" id="SSF160369">
    <property type="entry name" value="Ribosomal protein L10-like"/>
    <property type="match status" value="1"/>
</dbReference>
<dbReference type="GO" id="GO:0005840">
    <property type="term" value="C:ribosome"/>
    <property type="evidence" value="ECO:0007669"/>
    <property type="project" value="UniProtKB-KW"/>
</dbReference>
<evidence type="ECO:0000313" key="7">
    <source>
        <dbReference type="EMBL" id="MBB5273940.1"/>
    </source>
</evidence>
<dbReference type="Pfam" id="PF00466">
    <property type="entry name" value="Ribosomal_L10"/>
    <property type="match status" value="1"/>
</dbReference>
<comment type="function">
    <text evidence="1 6">Forms part of the ribosomal stalk, playing a central role in the interaction of the ribosome with GTP-bound translation factors.</text>
</comment>
<keyword evidence="4 6" id="KW-0687">Ribonucleoprotein</keyword>
<accession>A0A7W8MB27</accession>
<dbReference type="PANTHER" id="PTHR11560">
    <property type="entry name" value="39S RIBOSOMAL PROTEIN L10, MITOCHONDRIAL"/>
    <property type="match status" value="1"/>
</dbReference>
<dbReference type="RefSeq" id="WP_183970801.1">
    <property type="nucleotide sequence ID" value="NZ_BAABEW010000006.1"/>
</dbReference>
<dbReference type="HAMAP" id="MF_00362">
    <property type="entry name" value="Ribosomal_uL10"/>
    <property type="match status" value="1"/>
</dbReference>
<protein>
    <recommendedName>
        <fullName evidence="5 6">Large ribosomal subunit protein uL10</fullName>
    </recommendedName>
</protein>
<evidence type="ECO:0000256" key="2">
    <source>
        <dbReference type="ARBA" id="ARBA00008889"/>
    </source>
</evidence>
<dbReference type="NCBIfam" id="NF000955">
    <property type="entry name" value="PRK00099.1-1"/>
    <property type="match status" value="1"/>
</dbReference>
<gene>
    <name evidence="6" type="primary">rplJ</name>
    <name evidence="7" type="ORF">HNQ70_003974</name>
</gene>